<name>A0A3L6G3X5_MAIZE</name>
<dbReference type="AlphaFoldDB" id="A0A3L6G3X5"/>
<dbReference type="Proteomes" id="UP000251960">
    <property type="component" value="Chromosome 2"/>
</dbReference>
<proteinExistence type="predicted"/>
<reference evidence="1" key="1">
    <citation type="journal article" date="2018" name="Nat. Genet.">
        <title>Extensive intraspecific gene order and gene structural variations between Mo17 and other maize genomes.</title>
        <authorList>
            <person name="Sun S."/>
            <person name="Zhou Y."/>
            <person name="Chen J."/>
            <person name="Shi J."/>
            <person name="Zhao H."/>
            <person name="Zhao H."/>
            <person name="Song W."/>
            <person name="Zhang M."/>
            <person name="Cui Y."/>
            <person name="Dong X."/>
            <person name="Liu H."/>
            <person name="Ma X."/>
            <person name="Jiao Y."/>
            <person name="Wang B."/>
            <person name="Wei X."/>
            <person name="Stein J.C."/>
            <person name="Glaubitz J.C."/>
            <person name="Lu F."/>
            <person name="Yu G."/>
            <person name="Liang C."/>
            <person name="Fengler K."/>
            <person name="Li B."/>
            <person name="Rafalski A."/>
            <person name="Schnable P.S."/>
            <person name="Ware D.H."/>
            <person name="Buckler E.S."/>
            <person name="Lai J."/>
        </authorList>
    </citation>
    <scope>NUCLEOTIDE SEQUENCE [LARGE SCALE GENOMIC DNA]</scope>
    <source>
        <tissue evidence="1">Seedling</tissue>
    </source>
</reference>
<evidence type="ECO:0000313" key="1">
    <source>
        <dbReference type="EMBL" id="PWZ41074.1"/>
    </source>
</evidence>
<dbReference type="EMBL" id="NCVQ01000003">
    <property type="protein sequence ID" value="PWZ41074.1"/>
    <property type="molecule type" value="Genomic_DNA"/>
</dbReference>
<gene>
    <name evidence="1" type="ORF">Zm00014a_031235</name>
</gene>
<protein>
    <submittedName>
        <fullName evidence="1">Uncharacterized protein</fullName>
    </submittedName>
</protein>
<comment type="caution">
    <text evidence="1">The sequence shown here is derived from an EMBL/GenBank/DDBJ whole genome shotgun (WGS) entry which is preliminary data.</text>
</comment>
<accession>A0A3L6G3X5</accession>
<organism evidence="1">
    <name type="scientific">Zea mays</name>
    <name type="common">Maize</name>
    <dbReference type="NCBI Taxonomy" id="4577"/>
    <lineage>
        <taxon>Eukaryota</taxon>
        <taxon>Viridiplantae</taxon>
        <taxon>Streptophyta</taxon>
        <taxon>Embryophyta</taxon>
        <taxon>Tracheophyta</taxon>
        <taxon>Spermatophyta</taxon>
        <taxon>Magnoliopsida</taxon>
        <taxon>Liliopsida</taxon>
        <taxon>Poales</taxon>
        <taxon>Poaceae</taxon>
        <taxon>PACMAD clade</taxon>
        <taxon>Panicoideae</taxon>
        <taxon>Andropogonodae</taxon>
        <taxon>Andropogoneae</taxon>
        <taxon>Tripsacinae</taxon>
        <taxon>Zea</taxon>
    </lineage>
</organism>
<sequence length="95" mass="10587">MGNVVSVLVHCDVRRSSLATTLTYRRTPTAPRTSTGSTPQSGLREGGYIYYPATRLICLENTHVLEGNVYPYNTVTWFKVGQNCQEARVMASFIL</sequence>